<organism evidence="1 2">
    <name type="scientific">Phytophthora boehmeriae</name>
    <dbReference type="NCBI Taxonomy" id="109152"/>
    <lineage>
        <taxon>Eukaryota</taxon>
        <taxon>Sar</taxon>
        <taxon>Stramenopiles</taxon>
        <taxon>Oomycota</taxon>
        <taxon>Peronosporomycetes</taxon>
        <taxon>Peronosporales</taxon>
        <taxon>Peronosporaceae</taxon>
        <taxon>Phytophthora</taxon>
    </lineage>
</organism>
<keyword evidence="2" id="KW-1185">Reference proteome</keyword>
<gene>
    <name evidence="1" type="ORF">PHYBOEH_012084</name>
</gene>
<dbReference type="Proteomes" id="UP000693981">
    <property type="component" value="Unassembled WGS sequence"/>
</dbReference>
<sequence>MATASSSQPKIIVLPQLELLAPVSSQASSPPAALTHTGGADGTQAQLKLEAHRRWNTSLPVGFLTSIDRVEINETRTLEDDTQVYVLEVFLSLPTSRLPTYNLKSEKAISTAQATLPTFTVEHRFSDFEELRSNVSASVSMERQCSCMYCLGFVEYIRFAGSQPRGLVKLFSGVEKRRQKLTTFMNDFVTMGRRRAPQKGRRKCEAQELVPKLLLEFLLQGATY</sequence>
<evidence type="ECO:0008006" key="3">
    <source>
        <dbReference type="Google" id="ProtNLM"/>
    </source>
</evidence>
<accession>A0A8T1WUK0</accession>
<comment type="caution">
    <text evidence="1">The sequence shown here is derived from an EMBL/GenBank/DDBJ whole genome shotgun (WGS) entry which is preliminary data.</text>
</comment>
<dbReference type="AlphaFoldDB" id="A0A8T1WUK0"/>
<proteinExistence type="predicted"/>
<dbReference type="EMBL" id="JAGDFL010000099">
    <property type="protein sequence ID" value="KAG7397822.1"/>
    <property type="molecule type" value="Genomic_DNA"/>
</dbReference>
<name>A0A8T1WUK0_9STRA</name>
<protein>
    <recommendedName>
        <fullName evidence="3">PX domain-containing protein</fullName>
    </recommendedName>
</protein>
<dbReference type="OrthoDB" id="152358at2759"/>
<evidence type="ECO:0000313" key="1">
    <source>
        <dbReference type="EMBL" id="KAG7397822.1"/>
    </source>
</evidence>
<evidence type="ECO:0000313" key="2">
    <source>
        <dbReference type="Proteomes" id="UP000693981"/>
    </source>
</evidence>
<reference evidence="1" key="1">
    <citation type="submission" date="2021-02" db="EMBL/GenBank/DDBJ databases">
        <authorList>
            <person name="Palmer J.M."/>
        </authorList>
    </citation>
    <scope>NUCLEOTIDE SEQUENCE</scope>
    <source>
        <strain evidence="1">SCRP23</strain>
    </source>
</reference>